<evidence type="ECO:0000259" key="8">
    <source>
        <dbReference type="PROSITE" id="PS50960"/>
    </source>
</evidence>
<gene>
    <name evidence="10" type="ORF">GPM918_LOCUS29688</name>
    <name evidence="9" type="ORF">OVA965_LOCUS11120</name>
    <name evidence="12" type="ORF">SRO942_LOCUS30277</name>
    <name evidence="11" type="ORF">TMI583_LOCUS11116</name>
</gene>
<comment type="subcellular location">
    <subcellularLocation>
        <location evidence="1 6">Nucleus</location>
    </subcellularLocation>
</comment>
<evidence type="ECO:0000313" key="9">
    <source>
        <dbReference type="EMBL" id="CAF0930474.1"/>
    </source>
</evidence>
<evidence type="ECO:0000256" key="6">
    <source>
        <dbReference type="PROSITE-ProRule" id="PRU00320"/>
    </source>
</evidence>
<dbReference type="EMBL" id="CAJNOK010004233">
    <property type="protein sequence ID" value="CAF0930474.1"/>
    <property type="molecule type" value="Genomic_DNA"/>
</dbReference>
<dbReference type="AlphaFoldDB" id="A0A815F878"/>
<organism evidence="10 13">
    <name type="scientific">Didymodactylos carnosus</name>
    <dbReference type="NCBI Taxonomy" id="1234261"/>
    <lineage>
        <taxon>Eukaryota</taxon>
        <taxon>Metazoa</taxon>
        <taxon>Spiralia</taxon>
        <taxon>Gnathifera</taxon>
        <taxon>Rotifera</taxon>
        <taxon>Eurotatoria</taxon>
        <taxon>Bdelloidea</taxon>
        <taxon>Philodinida</taxon>
        <taxon>Philodinidae</taxon>
        <taxon>Didymodactylos</taxon>
    </lineage>
</organism>
<feature type="region of interest" description="Disordered" evidence="7">
    <location>
        <begin position="346"/>
        <end position="370"/>
    </location>
</feature>
<feature type="compositionally biased region" description="Polar residues" evidence="7">
    <location>
        <begin position="545"/>
        <end position="572"/>
    </location>
</feature>
<name>A0A815F878_9BILA</name>
<dbReference type="GO" id="GO:0003677">
    <property type="term" value="F:DNA binding"/>
    <property type="evidence" value="ECO:0007669"/>
    <property type="project" value="UniProtKB-UniRule"/>
</dbReference>
<feature type="compositionally biased region" description="Basic and acidic residues" evidence="7">
    <location>
        <begin position="44"/>
        <end position="54"/>
    </location>
</feature>
<feature type="compositionally biased region" description="Low complexity" evidence="7">
    <location>
        <begin position="641"/>
        <end position="651"/>
    </location>
</feature>
<feature type="region of interest" description="Disordered" evidence="7">
    <location>
        <begin position="382"/>
        <end position="466"/>
    </location>
</feature>
<feature type="compositionally biased region" description="Polar residues" evidence="7">
    <location>
        <begin position="652"/>
        <end position="674"/>
    </location>
</feature>
<dbReference type="PANTHER" id="PTHR21545:SF13">
    <property type="entry name" value="ECDYSONE-INDUCED PROTEIN 93F, ISOFORM C"/>
    <property type="match status" value="1"/>
</dbReference>
<keyword evidence="4" id="KW-0804">Transcription</keyword>
<proteinExistence type="predicted"/>
<dbReference type="InterPro" id="IPR007889">
    <property type="entry name" value="HTH_Psq"/>
</dbReference>
<feature type="region of interest" description="Disordered" evidence="7">
    <location>
        <begin position="640"/>
        <end position="674"/>
    </location>
</feature>
<dbReference type="EMBL" id="CAJOBA010004235">
    <property type="protein sequence ID" value="CAF3707131.1"/>
    <property type="molecule type" value="Genomic_DNA"/>
</dbReference>
<evidence type="ECO:0000313" key="13">
    <source>
        <dbReference type="Proteomes" id="UP000663829"/>
    </source>
</evidence>
<feature type="region of interest" description="Disordered" evidence="7">
    <location>
        <begin position="585"/>
        <end position="622"/>
    </location>
</feature>
<evidence type="ECO:0000256" key="1">
    <source>
        <dbReference type="ARBA" id="ARBA00004123"/>
    </source>
</evidence>
<evidence type="ECO:0000313" key="11">
    <source>
        <dbReference type="EMBL" id="CAF3707131.1"/>
    </source>
</evidence>
<keyword evidence="3 6" id="KW-0238">DNA-binding</keyword>
<evidence type="ECO:0000256" key="3">
    <source>
        <dbReference type="ARBA" id="ARBA00023125"/>
    </source>
</evidence>
<feature type="compositionally biased region" description="Low complexity" evidence="7">
    <location>
        <begin position="432"/>
        <end position="460"/>
    </location>
</feature>
<reference evidence="10" key="1">
    <citation type="submission" date="2021-02" db="EMBL/GenBank/DDBJ databases">
        <authorList>
            <person name="Nowell W R."/>
        </authorList>
    </citation>
    <scope>NUCLEOTIDE SEQUENCE</scope>
</reference>
<dbReference type="SUPFAM" id="SSF46689">
    <property type="entry name" value="Homeodomain-like"/>
    <property type="match status" value="1"/>
</dbReference>
<dbReference type="GO" id="GO:0005634">
    <property type="term" value="C:nucleus"/>
    <property type="evidence" value="ECO:0007669"/>
    <property type="project" value="UniProtKB-SubCell"/>
</dbReference>
<keyword evidence="2" id="KW-0805">Transcription regulation</keyword>
<feature type="region of interest" description="Disordered" evidence="7">
    <location>
        <begin position="540"/>
        <end position="572"/>
    </location>
</feature>
<evidence type="ECO:0000313" key="12">
    <source>
        <dbReference type="EMBL" id="CAF4175049.1"/>
    </source>
</evidence>
<sequence>MGIFLLEPIDFNPNSGCLFCISRQEHSVKIGSSKSTCKTSIKQETTDENRRLSNHDPSTGDPVNAILRDEPLDLSLKHALSNEHILPTTATNDKWVDKHTSLDFKSDIKKLCSQEELDRALTCILSEKIDYSRPLQSSKSFSNKRVIETLFNNLYTLSDDPLLPFLSPTSLTTAFSTASSLSGIESSKNGEANSFYPPHLNKNNGNLNPSITKLAKKMASERLTQEVDFLRSNSQSSCLNETPPYTPLSSSSLSITPSTIKASASCSALSTSPKKNRSSNRYSHSNLSENEKISSLLNGVMNHVLQEMFEQSKQNVSVENLKYKSTKFRKDEPLFIKKKIDITTTTPSSASQITMKKPVNGGKLSNGNYDHSQSILNNLLRSKLDGKPNSTNNSSRKISLPTKSKRSLNELQQQPIVKRVKLQDDNRTIYDRQSPTSSSSSSCSSQSPSFKSTKSRSSNSLNARSKIIIGNDGRQIRPKRGQYRRYESGQLAKAVAAVLSNEMSVHKAGSYFGVPHSTLEYKVKERNSKTKNKITEDTPVIDCSMTDSPTVVQSTSEEQKSPPSNLVSSSFGNNGIIPSHLSKLCSDTMSQQKSSSTIRSVSTSNDVFQDQQSPSPLEPSTIIPDLVLSDYTFLPTKLKHLSNNSSNESLEQTSINDKNNNETKITAETNNIQS</sequence>
<dbReference type="PANTHER" id="PTHR21545">
    <property type="entry name" value="TRANSCRIPTION FACTOR MLR1/2"/>
    <property type="match status" value="1"/>
</dbReference>
<protein>
    <recommendedName>
        <fullName evidence="8">HTH psq-type domain-containing protein</fullName>
    </recommendedName>
</protein>
<dbReference type="Gene3D" id="1.10.10.60">
    <property type="entry name" value="Homeodomain-like"/>
    <property type="match status" value="1"/>
</dbReference>
<dbReference type="Pfam" id="PF05225">
    <property type="entry name" value="HTH_psq"/>
    <property type="match status" value="1"/>
</dbReference>
<feature type="region of interest" description="Disordered" evidence="7">
    <location>
        <begin position="266"/>
        <end position="287"/>
    </location>
</feature>
<dbReference type="EMBL" id="CAJNOQ010013629">
    <property type="protein sequence ID" value="CAF1325610.1"/>
    <property type="molecule type" value="Genomic_DNA"/>
</dbReference>
<accession>A0A815F878</accession>
<dbReference type="EMBL" id="CAJOBC010050139">
    <property type="protein sequence ID" value="CAF4175049.1"/>
    <property type="molecule type" value="Genomic_DNA"/>
</dbReference>
<feature type="region of interest" description="Disordered" evidence="7">
    <location>
        <begin position="234"/>
        <end position="254"/>
    </location>
</feature>
<evidence type="ECO:0000313" key="10">
    <source>
        <dbReference type="EMBL" id="CAF1325610.1"/>
    </source>
</evidence>
<dbReference type="Proteomes" id="UP000681722">
    <property type="component" value="Unassembled WGS sequence"/>
</dbReference>
<dbReference type="OrthoDB" id="10028342at2759"/>
<evidence type="ECO:0000256" key="5">
    <source>
        <dbReference type="ARBA" id="ARBA00023242"/>
    </source>
</evidence>
<evidence type="ECO:0000256" key="7">
    <source>
        <dbReference type="SAM" id="MobiDB-lite"/>
    </source>
</evidence>
<feature type="domain" description="HTH psq-type" evidence="8">
    <location>
        <begin position="477"/>
        <end position="529"/>
    </location>
</feature>
<keyword evidence="13" id="KW-1185">Reference proteome</keyword>
<dbReference type="InterPro" id="IPR009057">
    <property type="entry name" value="Homeodomain-like_sf"/>
</dbReference>
<dbReference type="Proteomes" id="UP000677228">
    <property type="component" value="Unassembled WGS sequence"/>
</dbReference>
<feature type="compositionally biased region" description="Low complexity" evidence="7">
    <location>
        <begin position="590"/>
        <end position="604"/>
    </location>
</feature>
<feature type="compositionally biased region" description="Polar residues" evidence="7">
    <location>
        <begin position="388"/>
        <end position="397"/>
    </location>
</feature>
<dbReference type="GO" id="GO:0006357">
    <property type="term" value="P:regulation of transcription by RNA polymerase II"/>
    <property type="evidence" value="ECO:0007669"/>
    <property type="project" value="TreeGrafter"/>
</dbReference>
<feature type="DNA-binding region" description="H-T-H motif" evidence="6">
    <location>
        <begin position="505"/>
        <end position="525"/>
    </location>
</feature>
<comment type="caution">
    <text evidence="10">The sequence shown here is derived from an EMBL/GenBank/DDBJ whole genome shotgun (WGS) entry which is preliminary data.</text>
</comment>
<dbReference type="FunFam" id="1.10.10.60:FF:000019">
    <property type="entry name" value="Ligand-dependent corepressor isoform 1"/>
    <property type="match status" value="1"/>
</dbReference>
<keyword evidence="5 6" id="KW-0539">Nucleus</keyword>
<dbReference type="Proteomes" id="UP000663829">
    <property type="component" value="Unassembled WGS sequence"/>
</dbReference>
<dbReference type="PROSITE" id="PS50960">
    <property type="entry name" value="HTH_PSQ"/>
    <property type="match status" value="1"/>
</dbReference>
<evidence type="ECO:0000256" key="4">
    <source>
        <dbReference type="ARBA" id="ARBA00023163"/>
    </source>
</evidence>
<feature type="compositionally biased region" description="Basic and acidic residues" evidence="7">
    <location>
        <begin position="421"/>
        <end position="430"/>
    </location>
</feature>
<feature type="region of interest" description="Disordered" evidence="7">
    <location>
        <begin position="40"/>
        <end position="64"/>
    </location>
</feature>
<feature type="compositionally biased region" description="Polar residues" evidence="7">
    <location>
        <begin position="605"/>
        <end position="615"/>
    </location>
</feature>
<dbReference type="Proteomes" id="UP000682733">
    <property type="component" value="Unassembled WGS sequence"/>
</dbReference>
<evidence type="ECO:0000256" key="2">
    <source>
        <dbReference type="ARBA" id="ARBA00023015"/>
    </source>
</evidence>